<evidence type="ECO:0000256" key="1">
    <source>
        <dbReference type="ARBA" id="ARBA00001946"/>
    </source>
</evidence>
<comment type="cofactor">
    <cofactor evidence="1">
        <name>Mg(2+)</name>
        <dbReference type="ChEBI" id="CHEBI:18420"/>
    </cofactor>
</comment>
<reference evidence="7 8" key="1">
    <citation type="submission" date="2018-04" db="EMBL/GenBank/DDBJ databases">
        <title>Cupriavidus necator CR12 genome sequencing and assembly.</title>
        <authorList>
            <person name="Ben Fekih I."/>
            <person name="Mazhar H.S."/>
            <person name="Bello S.K."/>
            <person name="Rensing C."/>
        </authorList>
    </citation>
    <scope>NUCLEOTIDE SEQUENCE [LARGE SCALE GENOMIC DNA]</scope>
    <source>
        <strain evidence="7 8">CR12</strain>
    </source>
</reference>
<feature type="binding site" evidence="4">
    <location>
        <position position="114"/>
    </location>
    <ligand>
        <name>substrate</name>
    </ligand>
</feature>
<keyword evidence="3 5" id="KW-0460">Magnesium</keyword>
<comment type="caution">
    <text evidence="7">The sequence shown here is derived from an EMBL/GenBank/DDBJ whole genome shotgun (WGS) entry which is preliminary data.</text>
</comment>
<evidence type="ECO:0000313" key="8">
    <source>
        <dbReference type="Proteomes" id="UP000253501"/>
    </source>
</evidence>
<dbReference type="AlphaFoldDB" id="A0A367P958"/>
<dbReference type="PIRSF" id="PIRSF015582">
    <property type="entry name" value="Cit_lyase_B"/>
    <property type="match status" value="1"/>
</dbReference>
<organism evidence="7 8">
    <name type="scientific">Cupriavidus necator</name>
    <name type="common">Alcaligenes eutrophus</name>
    <name type="synonym">Ralstonia eutropha</name>
    <dbReference type="NCBI Taxonomy" id="106590"/>
    <lineage>
        <taxon>Bacteria</taxon>
        <taxon>Pseudomonadati</taxon>
        <taxon>Pseudomonadota</taxon>
        <taxon>Betaproteobacteria</taxon>
        <taxon>Burkholderiales</taxon>
        <taxon>Burkholderiaceae</taxon>
        <taxon>Cupriavidus</taxon>
    </lineage>
</organism>
<dbReference type="SUPFAM" id="SSF51621">
    <property type="entry name" value="Phosphoenolpyruvate/pyruvate domain"/>
    <property type="match status" value="1"/>
</dbReference>
<evidence type="ECO:0000256" key="3">
    <source>
        <dbReference type="ARBA" id="ARBA00022842"/>
    </source>
</evidence>
<dbReference type="Proteomes" id="UP000253501">
    <property type="component" value="Unassembled WGS sequence"/>
</dbReference>
<accession>A0A367P958</accession>
<dbReference type="PANTHER" id="PTHR32308">
    <property type="entry name" value="LYASE BETA SUBUNIT, PUTATIVE (AFU_ORTHOLOGUE AFUA_4G13030)-RELATED"/>
    <property type="match status" value="1"/>
</dbReference>
<dbReference type="InterPro" id="IPR011206">
    <property type="entry name" value="Citrate_lyase_beta/mcl1/mcl2"/>
</dbReference>
<dbReference type="RefSeq" id="WP_114135975.1">
    <property type="nucleotide sequence ID" value="NZ_CP068436.1"/>
</dbReference>
<dbReference type="Pfam" id="PF03328">
    <property type="entry name" value="HpcH_HpaI"/>
    <property type="match status" value="1"/>
</dbReference>
<evidence type="ECO:0000313" key="7">
    <source>
        <dbReference type="EMBL" id="RCJ03757.1"/>
    </source>
</evidence>
<dbReference type="PANTHER" id="PTHR32308:SF10">
    <property type="entry name" value="CITRATE LYASE SUBUNIT BETA"/>
    <property type="match status" value="1"/>
</dbReference>
<dbReference type="Gene3D" id="3.20.20.60">
    <property type="entry name" value="Phosphoenolpyruvate-binding domains"/>
    <property type="match status" value="1"/>
</dbReference>
<gene>
    <name evidence="7" type="ORF">DDK22_35345</name>
</gene>
<evidence type="ECO:0000256" key="2">
    <source>
        <dbReference type="ARBA" id="ARBA00022723"/>
    </source>
</evidence>
<keyword evidence="7" id="KW-0456">Lyase</keyword>
<feature type="binding site" evidence="5">
    <location>
        <position position="114"/>
    </location>
    <ligand>
        <name>Mg(2+)</name>
        <dbReference type="ChEBI" id="CHEBI:18420"/>
    </ligand>
</feature>
<sequence length="269" mass="28904">MTRIPRSYLFVPGHKPDRFSKALASGAHHVVVDLEDAVAPTDKAAARESVAGWLATQRDVFVRINAADTEWFEEDLRMLADYPGVGVMLPKADDRSLKTLVGMLPHRRTLALLETVKGFLRLHELVSIPGLERIAFGSVDFSAESGISDEADALTAIRTNLVLASCYAGLAAPIDGVSVNFTAEAAIVRDARRSRQLGFGAKLCIHPAQVAPVNAAFAPSVEELEWARRVLDAFESSQGAATALDGKMIDKPVVDRARQMVSEGAVASA</sequence>
<name>A0A367P958_CUPNE</name>
<evidence type="ECO:0000256" key="5">
    <source>
        <dbReference type="PIRSR" id="PIRSR015582-2"/>
    </source>
</evidence>
<feature type="binding site" evidence="5">
    <location>
        <position position="140"/>
    </location>
    <ligand>
        <name>Mg(2+)</name>
        <dbReference type="ChEBI" id="CHEBI:18420"/>
    </ligand>
</feature>
<dbReference type="GO" id="GO:0006107">
    <property type="term" value="P:oxaloacetate metabolic process"/>
    <property type="evidence" value="ECO:0007669"/>
    <property type="project" value="TreeGrafter"/>
</dbReference>
<dbReference type="InterPro" id="IPR005000">
    <property type="entry name" value="Aldolase/citrate-lyase_domain"/>
</dbReference>
<evidence type="ECO:0000259" key="6">
    <source>
        <dbReference type="Pfam" id="PF03328"/>
    </source>
</evidence>
<keyword evidence="2 5" id="KW-0479">Metal-binding</keyword>
<proteinExistence type="predicted"/>
<feature type="binding site" evidence="4">
    <location>
        <position position="63"/>
    </location>
    <ligand>
        <name>substrate</name>
    </ligand>
</feature>
<evidence type="ECO:0000256" key="4">
    <source>
        <dbReference type="PIRSR" id="PIRSR015582-1"/>
    </source>
</evidence>
<dbReference type="GO" id="GO:0016829">
    <property type="term" value="F:lyase activity"/>
    <property type="evidence" value="ECO:0007669"/>
    <property type="project" value="UniProtKB-KW"/>
</dbReference>
<dbReference type="InterPro" id="IPR040442">
    <property type="entry name" value="Pyrv_kinase-like_dom_sf"/>
</dbReference>
<dbReference type="InterPro" id="IPR015813">
    <property type="entry name" value="Pyrv/PenolPyrv_kinase-like_dom"/>
</dbReference>
<protein>
    <submittedName>
        <fullName evidence="7">CoA ester lyase</fullName>
    </submittedName>
</protein>
<feature type="domain" description="HpcH/HpaI aldolase/citrate lyase" evidence="6">
    <location>
        <begin position="6"/>
        <end position="207"/>
    </location>
</feature>
<dbReference type="GO" id="GO:0000287">
    <property type="term" value="F:magnesium ion binding"/>
    <property type="evidence" value="ECO:0007669"/>
    <property type="project" value="TreeGrafter"/>
</dbReference>
<dbReference type="EMBL" id="QDHA01000125">
    <property type="protein sequence ID" value="RCJ03757.1"/>
    <property type="molecule type" value="Genomic_DNA"/>
</dbReference>